<protein>
    <submittedName>
        <fullName evidence="1">Uncharacterized protein</fullName>
    </submittedName>
</protein>
<dbReference type="EMBL" id="SLYB01000004">
    <property type="protein sequence ID" value="TCP96528.1"/>
    <property type="molecule type" value="Genomic_DNA"/>
</dbReference>
<accession>A0A4R2TH54</accession>
<comment type="caution">
    <text evidence="1">The sequence shown here is derived from an EMBL/GenBank/DDBJ whole genome shotgun (WGS) entry which is preliminary data.</text>
</comment>
<dbReference type="RefSeq" id="WP_131975230.1">
    <property type="nucleotide sequence ID" value="NZ_SLYB01000004.1"/>
</dbReference>
<evidence type="ECO:0000313" key="1">
    <source>
        <dbReference type="EMBL" id="TCP96528.1"/>
    </source>
</evidence>
<dbReference type="Proteomes" id="UP000295763">
    <property type="component" value="Unassembled WGS sequence"/>
</dbReference>
<dbReference type="OrthoDB" id="5690349at2"/>
<name>A0A4R2TH54_9PAST</name>
<sequence>MKFTILLVGIAYLIGCLPIEPAPKGVINIYNFCSSPIELRNVNVSDDFYMNRRGIIIDVNSVEFGIFHSNGNIVLDNFNNYFVENGIKKHFKIDKYSNEIINFIACSENAKPTGDGNWIRAK</sequence>
<gene>
    <name evidence="1" type="ORF">EDC44_10461</name>
</gene>
<organism evidence="1 2">
    <name type="scientific">Cricetibacter osteomyelitidis</name>
    <dbReference type="NCBI Taxonomy" id="1521931"/>
    <lineage>
        <taxon>Bacteria</taxon>
        <taxon>Pseudomonadati</taxon>
        <taxon>Pseudomonadota</taxon>
        <taxon>Gammaproteobacteria</taxon>
        <taxon>Pasteurellales</taxon>
        <taxon>Pasteurellaceae</taxon>
        <taxon>Cricetibacter</taxon>
    </lineage>
</organism>
<evidence type="ECO:0000313" key="2">
    <source>
        <dbReference type="Proteomes" id="UP000295763"/>
    </source>
</evidence>
<proteinExistence type="predicted"/>
<reference evidence="1 2" key="1">
    <citation type="submission" date="2019-03" db="EMBL/GenBank/DDBJ databases">
        <title>Genomic Encyclopedia of Type Strains, Phase IV (KMG-IV): sequencing the most valuable type-strain genomes for metagenomic binning, comparative biology and taxonomic classification.</title>
        <authorList>
            <person name="Goeker M."/>
        </authorList>
    </citation>
    <scope>NUCLEOTIDE SEQUENCE [LARGE SCALE GENOMIC DNA]</scope>
    <source>
        <strain evidence="1 2">DSM 28404</strain>
    </source>
</reference>
<dbReference type="AlphaFoldDB" id="A0A4R2TH54"/>
<keyword evidence="2" id="KW-1185">Reference proteome</keyword>